<feature type="domain" description="Myb/SANT-like DNA-binding" evidence="2">
    <location>
        <begin position="120"/>
        <end position="201"/>
    </location>
</feature>
<comment type="caution">
    <text evidence="3">The sequence shown here is derived from an EMBL/GenBank/DDBJ whole genome shotgun (WGS) entry which is preliminary data.</text>
</comment>
<name>A0A9J6DIK2_RHIMP</name>
<dbReference type="InterPro" id="IPR044822">
    <property type="entry name" value="Myb_DNA-bind_4"/>
</dbReference>
<protein>
    <recommendedName>
        <fullName evidence="2">Myb/SANT-like DNA-binding domain-containing protein</fullName>
    </recommendedName>
</protein>
<reference evidence="3" key="2">
    <citation type="submission" date="2021-09" db="EMBL/GenBank/DDBJ databases">
        <authorList>
            <person name="Jia N."/>
            <person name="Wang J."/>
            <person name="Shi W."/>
            <person name="Du L."/>
            <person name="Sun Y."/>
            <person name="Zhan W."/>
            <person name="Jiang J."/>
            <person name="Wang Q."/>
            <person name="Zhang B."/>
            <person name="Ji P."/>
            <person name="Sakyi L.B."/>
            <person name="Cui X."/>
            <person name="Yuan T."/>
            <person name="Jiang B."/>
            <person name="Yang W."/>
            <person name="Lam T.T.-Y."/>
            <person name="Chang Q."/>
            <person name="Ding S."/>
            <person name="Wang X."/>
            <person name="Zhu J."/>
            <person name="Ruan X."/>
            <person name="Zhao L."/>
            <person name="Wei J."/>
            <person name="Que T."/>
            <person name="Du C."/>
            <person name="Cheng J."/>
            <person name="Dai P."/>
            <person name="Han X."/>
            <person name="Huang E."/>
            <person name="Gao Y."/>
            <person name="Liu J."/>
            <person name="Shao H."/>
            <person name="Ye R."/>
            <person name="Li L."/>
            <person name="Wei W."/>
            <person name="Wang X."/>
            <person name="Wang C."/>
            <person name="Huo Q."/>
            <person name="Li W."/>
            <person name="Guo W."/>
            <person name="Chen H."/>
            <person name="Chen S."/>
            <person name="Zhou L."/>
            <person name="Zhou L."/>
            <person name="Ni X."/>
            <person name="Tian J."/>
            <person name="Zhou Y."/>
            <person name="Sheng Y."/>
            <person name="Liu T."/>
            <person name="Pan Y."/>
            <person name="Xia L."/>
            <person name="Li J."/>
            <person name="Zhao F."/>
            <person name="Cao W."/>
        </authorList>
    </citation>
    <scope>NUCLEOTIDE SEQUENCE</scope>
    <source>
        <strain evidence="3">Rmic-2018</strain>
        <tissue evidence="3">Larvae</tissue>
    </source>
</reference>
<dbReference type="Proteomes" id="UP000821866">
    <property type="component" value="Chromosome 7"/>
</dbReference>
<feature type="region of interest" description="Disordered" evidence="1">
    <location>
        <begin position="221"/>
        <end position="242"/>
    </location>
</feature>
<proteinExistence type="predicted"/>
<organism evidence="3 4">
    <name type="scientific">Rhipicephalus microplus</name>
    <name type="common">Cattle tick</name>
    <name type="synonym">Boophilus microplus</name>
    <dbReference type="NCBI Taxonomy" id="6941"/>
    <lineage>
        <taxon>Eukaryota</taxon>
        <taxon>Metazoa</taxon>
        <taxon>Ecdysozoa</taxon>
        <taxon>Arthropoda</taxon>
        <taxon>Chelicerata</taxon>
        <taxon>Arachnida</taxon>
        <taxon>Acari</taxon>
        <taxon>Parasitiformes</taxon>
        <taxon>Ixodida</taxon>
        <taxon>Ixodoidea</taxon>
        <taxon>Ixodidae</taxon>
        <taxon>Rhipicephalinae</taxon>
        <taxon>Rhipicephalus</taxon>
        <taxon>Boophilus</taxon>
    </lineage>
</organism>
<evidence type="ECO:0000259" key="2">
    <source>
        <dbReference type="Pfam" id="PF13837"/>
    </source>
</evidence>
<evidence type="ECO:0000313" key="4">
    <source>
        <dbReference type="Proteomes" id="UP000821866"/>
    </source>
</evidence>
<dbReference type="EMBL" id="JABSTU010000009">
    <property type="protein sequence ID" value="KAH8021795.1"/>
    <property type="molecule type" value="Genomic_DNA"/>
</dbReference>
<evidence type="ECO:0000256" key="1">
    <source>
        <dbReference type="SAM" id="MobiDB-lite"/>
    </source>
</evidence>
<sequence length="242" mass="26724">MRACAVKVWTAPPKLDPQHGATMLNSNGGVGAADRLHERALDSGVEQILQIRHRNTTRPAGARQKLPRYPGYLAHGLFRCSFPSAIHLCGMDITPSVQQLLSTLSAMVTTQYAEQHGTGCEWMAGETKLLLDNYQQYFPQIGPKKKIKNKKAMFAKIAANITEAVGVPKTGDQCCSRYKTVMRRKRSSAAHNNKSGNSPCDVSFEDDIAKIRWLDDSLEPEELRDSSGIVSIKRPPSQTSRS</sequence>
<keyword evidence="4" id="KW-1185">Reference proteome</keyword>
<dbReference type="AlphaFoldDB" id="A0A9J6DIK2"/>
<evidence type="ECO:0000313" key="3">
    <source>
        <dbReference type="EMBL" id="KAH8021795.1"/>
    </source>
</evidence>
<dbReference type="VEuPathDB" id="VectorBase:LOC119167250"/>
<reference evidence="3" key="1">
    <citation type="journal article" date="2020" name="Cell">
        <title>Large-Scale Comparative Analyses of Tick Genomes Elucidate Their Genetic Diversity and Vector Capacities.</title>
        <authorList>
            <consortium name="Tick Genome and Microbiome Consortium (TIGMIC)"/>
            <person name="Jia N."/>
            <person name="Wang J."/>
            <person name="Shi W."/>
            <person name="Du L."/>
            <person name="Sun Y."/>
            <person name="Zhan W."/>
            <person name="Jiang J.F."/>
            <person name="Wang Q."/>
            <person name="Zhang B."/>
            <person name="Ji P."/>
            <person name="Bell-Sakyi L."/>
            <person name="Cui X.M."/>
            <person name="Yuan T.T."/>
            <person name="Jiang B.G."/>
            <person name="Yang W.F."/>
            <person name="Lam T.T."/>
            <person name="Chang Q.C."/>
            <person name="Ding S.J."/>
            <person name="Wang X.J."/>
            <person name="Zhu J.G."/>
            <person name="Ruan X.D."/>
            <person name="Zhao L."/>
            <person name="Wei J.T."/>
            <person name="Ye R.Z."/>
            <person name="Que T.C."/>
            <person name="Du C.H."/>
            <person name="Zhou Y.H."/>
            <person name="Cheng J.X."/>
            <person name="Dai P.F."/>
            <person name="Guo W.B."/>
            <person name="Han X.H."/>
            <person name="Huang E.J."/>
            <person name="Li L.F."/>
            <person name="Wei W."/>
            <person name="Gao Y.C."/>
            <person name="Liu J.Z."/>
            <person name="Shao H.Z."/>
            <person name="Wang X."/>
            <person name="Wang C.C."/>
            <person name="Yang T.C."/>
            <person name="Huo Q.B."/>
            <person name="Li W."/>
            <person name="Chen H.Y."/>
            <person name="Chen S.E."/>
            <person name="Zhou L.G."/>
            <person name="Ni X.B."/>
            <person name="Tian J.H."/>
            <person name="Sheng Y."/>
            <person name="Liu T."/>
            <person name="Pan Y.S."/>
            <person name="Xia L.Y."/>
            <person name="Li J."/>
            <person name="Zhao F."/>
            <person name="Cao W.C."/>
        </authorList>
    </citation>
    <scope>NUCLEOTIDE SEQUENCE</scope>
    <source>
        <strain evidence="3">Rmic-2018</strain>
    </source>
</reference>
<gene>
    <name evidence="3" type="ORF">HPB51_017105</name>
</gene>
<accession>A0A9J6DIK2</accession>
<dbReference type="Pfam" id="PF13837">
    <property type="entry name" value="Myb_DNA-bind_4"/>
    <property type="match status" value="1"/>
</dbReference>